<organism evidence="1 2">
    <name type="scientific">Bionectria ochroleuca</name>
    <name type="common">Gliocladium roseum</name>
    <dbReference type="NCBI Taxonomy" id="29856"/>
    <lineage>
        <taxon>Eukaryota</taxon>
        <taxon>Fungi</taxon>
        <taxon>Dikarya</taxon>
        <taxon>Ascomycota</taxon>
        <taxon>Pezizomycotina</taxon>
        <taxon>Sordariomycetes</taxon>
        <taxon>Hypocreomycetidae</taxon>
        <taxon>Hypocreales</taxon>
        <taxon>Bionectriaceae</taxon>
        <taxon>Clonostachys</taxon>
    </lineage>
</organism>
<dbReference type="InterPro" id="IPR029062">
    <property type="entry name" value="Class_I_gatase-like"/>
</dbReference>
<name>A0ABY6U9E7_BIOOC</name>
<evidence type="ECO:0000313" key="1">
    <source>
        <dbReference type="EMBL" id="VUC27749.1"/>
    </source>
</evidence>
<reference evidence="1 2" key="1">
    <citation type="submission" date="2019-06" db="EMBL/GenBank/DDBJ databases">
        <authorList>
            <person name="Broberg M."/>
        </authorList>
    </citation>
    <scope>NUCLEOTIDE SEQUENCE [LARGE SCALE GENOMIC DNA]</scope>
</reference>
<protein>
    <recommendedName>
        <fullName evidence="3">DJ-1/PfpI domain-containing protein</fullName>
    </recommendedName>
</protein>
<dbReference type="Proteomes" id="UP000766486">
    <property type="component" value="Unassembled WGS sequence"/>
</dbReference>
<keyword evidence="2" id="KW-1185">Reference proteome</keyword>
<dbReference type="Pfam" id="PF17124">
    <property type="entry name" value="ThiJ_like"/>
    <property type="match status" value="1"/>
</dbReference>
<accession>A0ABY6U9E7</accession>
<evidence type="ECO:0008006" key="3">
    <source>
        <dbReference type="Google" id="ProtNLM"/>
    </source>
</evidence>
<sequence>MAVPKAIILMSDYGHDPTETAVPYMAMKEAGFDVQFATEIGKQPECDKLMLKGLTQKLLGATRSVIEKYHEMFKSAEIQEPLSWSAPDFTLDSFDLVLFPGGHDKGVRQVIDSPRVHQLVLDYFPKTKKPSRKAVAAICHGVMALSESQDASGVSAISQCTTTTLPAGMEQTIFWGTWAFLGDYYKTYGAWSENTATSVQKALADPKQLKTSMFSTPFVIEDENHNYISARYPGDAELFGQKIVALVRSLQ</sequence>
<dbReference type="InterPro" id="IPR032633">
    <property type="entry name" value="ThiJ-like"/>
</dbReference>
<dbReference type="PANTHER" id="PTHR43068:SF1">
    <property type="entry name" value="SLR1854 PROTEIN"/>
    <property type="match status" value="1"/>
</dbReference>
<dbReference type="SUPFAM" id="SSF52317">
    <property type="entry name" value="Class I glutamine amidotransferase-like"/>
    <property type="match status" value="1"/>
</dbReference>
<comment type="caution">
    <text evidence="1">The sequence shown here is derived from an EMBL/GenBank/DDBJ whole genome shotgun (WGS) entry which is preliminary data.</text>
</comment>
<dbReference type="PANTHER" id="PTHR43068">
    <property type="entry name" value="SLR1854 PROTEIN"/>
    <property type="match status" value="1"/>
</dbReference>
<dbReference type="EMBL" id="CABFNS010000774">
    <property type="protein sequence ID" value="VUC27749.1"/>
    <property type="molecule type" value="Genomic_DNA"/>
</dbReference>
<proteinExistence type="predicted"/>
<evidence type="ECO:0000313" key="2">
    <source>
        <dbReference type="Proteomes" id="UP000766486"/>
    </source>
</evidence>
<dbReference type="Gene3D" id="3.40.50.880">
    <property type="match status" value="1"/>
</dbReference>
<gene>
    <name evidence="1" type="ORF">CLO192961_LOCUS218239</name>
</gene>